<protein>
    <submittedName>
        <fullName evidence="1">Uncharacterized protein</fullName>
    </submittedName>
</protein>
<dbReference type="Proteomes" id="UP000239290">
    <property type="component" value="Unassembled WGS sequence"/>
</dbReference>
<gene>
    <name evidence="1" type="ORF">C5613_14815</name>
</gene>
<organism evidence="1 2">
    <name type="scientific">Rhodococcus opacus</name>
    <name type="common">Nocardia opaca</name>
    <dbReference type="NCBI Taxonomy" id="37919"/>
    <lineage>
        <taxon>Bacteria</taxon>
        <taxon>Bacillati</taxon>
        <taxon>Actinomycetota</taxon>
        <taxon>Actinomycetes</taxon>
        <taxon>Mycobacteriales</taxon>
        <taxon>Nocardiaceae</taxon>
        <taxon>Rhodococcus</taxon>
    </lineage>
</organism>
<sequence length="112" mass="12139">MILNATESSAQRTVVDYPGGAEQLSSNAAGTLHILDETLSVVAAHPKGTWWSAVVAPTAEEFDEVNKAATFLARHYSGAVGPQEPLPDRDEHLRAIETYNKSDHWLIVNSTP</sequence>
<accession>A0A2S8JB27</accession>
<name>A0A2S8JB27_RHOOP</name>
<dbReference type="AlphaFoldDB" id="A0A2S8JB27"/>
<evidence type="ECO:0000313" key="1">
    <source>
        <dbReference type="EMBL" id="PQP24149.1"/>
    </source>
</evidence>
<evidence type="ECO:0000313" key="2">
    <source>
        <dbReference type="Proteomes" id="UP000239290"/>
    </source>
</evidence>
<comment type="caution">
    <text evidence="1">The sequence shown here is derived from an EMBL/GenBank/DDBJ whole genome shotgun (WGS) entry which is preliminary data.</text>
</comment>
<reference evidence="2" key="1">
    <citation type="submission" date="2018-02" db="EMBL/GenBank/DDBJ databases">
        <title>Draft genome sequencing of Rhodococcus opacus KU647198.</title>
        <authorList>
            <person name="Zheng B.-X."/>
        </authorList>
    </citation>
    <scope>NUCLEOTIDE SEQUENCE [LARGE SCALE GENOMIC DNA]</scope>
    <source>
        <strain evidence="2">04-OD7</strain>
    </source>
</reference>
<proteinExistence type="predicted"/>
<dbReference type="EMBL" id="PUIO01000015">
    <property type="protein sequence ID" value="PQP24149.1"/>
    <property type="molecule type" value="Genomic_DNA"/>
</dbReference>